<organism evidence="1">
    <name type="scientific">marine sediment metagenome</name>
    <dbReference type="NCBI Taxonomy" id="412755"/>
    <lineage>
        <taxon>unclassified sequences</taxon>
        <taxon>metagenomes</taxon>
        <taxon>ecological metagenomes</taxon>
    </lineage>
</organism>
<name>A0A0F9X8Z6_9ZZZZ</name>
<gene>
    <name evidence="1" type="ORF">LCGC14_0251600</name>
</gene>
<dbReference type="EMBL" id="LAZR01000131">
    <property type="protein sequence ID" value="KKN88088.1"/>
    <property type="molecule type" value="Genomic_DNA"/>
</dbReference>
<protein>
    <submittedName>
        <fullName evidence="1">Uncharacterized protein</fullName>
    </submittedName>
</protein>
<reference evidence="1" key="1">
    <citation type="journal article" date="2015" name="Nature">
        <title>Complex archaea that bridge the gap between prokaryotes and eukaryotes.</title>
        <authorList>
            <person name="Spang A."/>
            <person name="Saw J.H."/>
            <person name="Jorgensen S.L."/>
            <person name="Zaremba-Niedzwiedzka K."/>
            <person name="Martijn J."/>
            <person name="Lind A.E."/>
            <person name="van Eijk R."/>
            <person name="Schleper C."/>
            <person name="Guy L."/>
            <person name="Ettema T.J."/>
        </authorList>
    </citation>
    <scope>NUCLEOTIDE SEQUENCE</scope>
</reference>
<evidence type="ECO:0000313" key="1">
    <source>
        <dbReference type="EMBL" id="KKN88088.1"/>
    </source>
</evidence>
<accession>A0A0F9X8Z6</accession>
<proteinExistence type="predicted"/>
<dbReference type="AlphaFoldDB" id="A0A0F9X8Z6"/>
<comment type="caution">
    <text evidence="1">The sequence shown here is derived from an EMBL/GenBank/DDBJ whole genome shotgun (WGS) entry which is preliminary data.</text>
</comment>
<sequence length="53" mass="5779">MAFFKPQGEELSIAEDGLFPFPVEAEHVLIEHQETGARQNGGGVDIDLVRVKG</sequence>